<dbReference type="KEGG" id="pmrn:116937629"/>
<dbReference type="Proteomes" id="UP001318040">
    <property type="component" value="Unplaced"/>
</dbReference>
<proteinExistence type="predicted"/>
<dbReference type="InterPro" id="IPR044898">
    <property type="entry name" value="CDI_dom_sf"/>
</dbReference>
<feature type="region of interest" description="Disordered" evidence="1">
    <location>
        <begin position="97"/>
        <end position="277"/>
    </location>
</feature>
<evidence type="ECO:0000256" key="1">
    <source>
        <dbReference type="SAM" id="MobiDB-lite"/>
    </source>
</evidence>
<feature type="compositionally biased region" description="Polar residues" evidence="1">
    <location>
        <begin position="261"/>
        <end position="277"/>
    </location>
</feature>
<feature type="compositionally biased region" description="Basic and acidic residues" evidence="1">
    <location>
        <begin position="248"/>
        <end position="260"/>
    </location>
</feature>
<dbReference type="PANTHER" id="PTHR10265">
    <property type="entry name" value="CYCLIN-DEPENDENT KINASE INHIBITOR 1"/>
    <property type="match status" value="1"/>
</dbReference>
<evidence type="ECO:0000313" key="3">
    <source>
        <dbReference type="RefSeq" id="XP_032800679.1"/>
    </source>
</evidence>
<dbReference type="AlphaFoldDB" id="A0AAJ7SJY6"/>
<dbReference type="RefSeq" id="XP_032800679.1">
    <property type="nucleotide sequence ID" value="XM_032944788.1"/>
</dbReference>
<dbReference type="Gene3D" id="4.10.365.10">
    <property type="entry name" value="p27"/>
    <property type="match status" value="1"/>
</dbReference>
<name>A0AAJ7SJY6_PETMA</name>
<protein>
    <submittedName>
        <fullName evidence="3">Uncharacterized protein LOC116937629</fullName>
    </submittedName>
</protein>
<gene>
    <name evidence="3" type="primary">LOC116937629</name>
</gene>
<organism evidence="2 3">
    <name type="scientific">Petromyzon marinus</name>
    <name type="common">Sea lamprey</name>
    <dbReference type="NCBI Taxonomy" id="7757"/>
    <lineage>
        <taxon>Eukaryota</taxon>
        <taxon>Metazoa</taxon>
        <taxon>Chordata</taxon>
        <taxon>Craniata</taxon>
        <taxon>Vertebrata</taxon>
        <taxon>Cyclostomata</taxon>
        <taxon>Hyperoartia</taxon>
        <taxon>Petromyzontiformes</taxon>
        <taxon>Petromyzontidae</taxon>
        <taxon>Petromyzon</taxon>
    </lineage>
</organism>
<keyword evidence="2" id="KW-1185">Reference proteome</keyword>
<reference evidence="3" key="1">
    <citation type="submission" date="2025-08" db="UniProtKB">
        <authorList>
            <consortium name="RefSeq"/>
        </authorList>
    </citation>
    <scope>IDENTIFICATION</scope>
    <source>
        <tissue evidence="3">Sperm</tissue>
    </source>
</reference>
<feature type="compositionally biased region" description="Acidic residues" evidence="1">
    <location>
        <begin position="101"/>
        <end position="112"/>
    </location>
</feature>
<sequence length="277" mass="29732">MSFPPRSSSTSSAAGPSLARRRLFVPLPCVTPPARVASVRRRLLFGGADETTTTTTTPQQQSGRCLHSVRHELAQKLRDDAAAARARWGFDFAAGRPCERAEEEDDEEEEEGAGEKAAGAAWRWEEVDAVRVPNFYRPGADGGGGGGARASRAAVARGGDGCDCDVVRDGSDDDEHADVVDVDDDDDAENNSNSGNTEMSGSAGETPPSRSSFRPIAEVTPPAFNSAHRKRPATRIADYFVKTKRAHREVSDKRGGRADEQQSLLPQTSAMLTDLTF</sequence>
<accession>A0AAJ7SJY6</accession>
<dbReference type="PANTHER" id="PTHR10265:SF45">
    <property type="entry name" value="DACAPO"/>
    <property type="match status" value="1"/>
</dbReference>
<evidence type="ECO:0000313" key="2">
    <source>
        <dbReference type="Proteomes" id="UP001318040"/>
    </source>
</evidence>
<feature type="compositionally biased region" description="Acidic residues" evidence="1">
    <location>
        <begin position="171"/>
        <end position="189"/>
    </location>
</feature>